<dbReference type="WBParaSite" id="HPLM_0000671701-mRNA-1">
    <property type="protein sequence ID" value="HPLM_0000671701-mRNA-1"/>
    <property type="gene ID" value="HPLM_0000671701"/>
</dbReference>
<reference evidence="3" key="1">
    <citation type="submission" date="2016-04" db="UniProtKB">
        <authorList>
            <consortium name="WormBaseParasite"/>
        </authorList>
    </citation>
    <scope>IDENTIFICATION</scope>
</reference>
<sequence length="43" mass="5122">MGGYRQRYGTCERTVIMNINNTGEYLPLIQNSFLIWDVRQNKQ</sequence>
<dbReference type="AlphaFoldDB" id="A0A158QLL6"/>
<dbReference type="Proteomes" id="UP000268014">
    <property type="component" value="Unassembled WGS sequence"/>
</dbReference>
<accession>A0A158QLL6</accession>
<dbReference type="EMBL" id="UZAF01016534">
    <property type="protein sequence ID" value="VDO29802.1"/>
    <property type="molecule type" value="Genomic_DNA"/>
</dbReference>
<reference evidence="1 2" key="2">
    <citation type="submission" date="2018-11" db="EMBL/GenBank/DDBJ databases">
        <authorList>
            <consortium name="Pathogen Informatics"/>
        </authorList>
    </citation>
    <scope>NUCLEOTIDE SEQUENCE [LARGE SCALE GENOMIC DNA]</scope>
    <source>
        <strain evidence="1 2">MHpl1</strain>
    </source>
</reference>
<gene>
    <name evidence="1" type="ORF">HPLM_LOCUS6709</name>
</gene>
<name>A0A158QLL6_HAEPC</name>
<keyword evidence="2" id="KW-1185">Reference proteome</keyword>
<evidence type="ECO:0000313" key="3">
    <source>
        <dbReference type="WBParaSite" id="HPLM_0000671701-mRNA-1"/>
    </source>
</evidence>
<protein>
    <submittedName>
        <fullName evidence="1 3">Uncharacterized protein</fullName>
    </submittedName>
</protein>
<evidence type="ECO:0000313" key="2">
    <source>
        <dbReference type="Proteomes" id="UP000268014"/>
    </source>
</evidence>
<evidence type="ECO:0000313" key="1">
    <source>
        <dbReference type="EMBL" id="VDO29802.1"/>
    </source>
</evidence>
<proteinExistence type="predicted"/>
<organism evidence="3">
    <name type="scientific">Haemonchus placei</name>
    <name type="common">Barber's pole worm</name>
    <dbReference type="NCBI Taxonomy" id="6290"/>
    <lineage>
        <taxon>Eukaryota</taxon>
        <taxon>Metazoa</taxon>
        <taxon>Ecdysozoa</taxon>
        <taxon>Nematoda</taxon>
        <taxon>Chromadorea</taxon>
        <taxon>Rhabditida</taxon>
        <taxon>Rhabditina</taxon>
        <taxon>Rhabditomorpha</taxon>
        <taxon>Strongyloidea</taxon>
        <taxon>Trichostrongylidae</taxon>
        <taxon>Haemonchus</taxon>
    </lineage>
</organism>